<dbReference type="InterPro" id="IPR001714">
    <property type="entry name" value="Pept_M24_MAP"/>
</dbReference>
<comment type="cofactor">
    <cofactor evidence="2">
        <name>Mn(2+)</name>
        <dbReference type="ChEBI" id="CHEBI:29035"/>
    </cofactor>
</comment>
<evidence type="ECO:0000256" key="7">
    <source>
        <dbReference type="ARBA" id="ARBA00022723"/>
    </source>
</evidence>
<evidence type="ECO:0000259" key="9">
    <source>
        <dbReference type="Pfam" id="PF00557"/>
    </source>
</evidence>
<dbReference type="InterPro" id="IPR000994">
    <property type="entry name" value="Pept_M24"/>
</dbReference>
<accession>A0A382BD74</accession>
<evidence type="ECO:0000256" key="1">
    <source>
        <dbReference type="ARBA" id="ARBA00000294"/>
    </source>
</evidence>
<dbReference type="PRINTS" id="PR00599">
    <property type="entry name" value="MAPEPTIDASE"/>
</dbReference>
<keyword evidence="8" id="KW-0378">Hydrolase</keyword>
<keyword evidence="5" id="KW-0031">Aminopeptidase</keyword>
<dbReference type="SUPFAM" id="SSF46785">
    <property type="entry name" value="Winged helix' DNA-binding domain"/>
    <property type="match status" value="1"/>
</dbReference>
<dbReference type="GO" id="GO:0006508">
    <property type="term" value="P:proteolysis"/>
    <property type="evidence" value="ECO:0007669"/>
    <property type="project" value="UniProtKB-KW"/>
</dbReference>
<dbReference type="CDD" id="cd01088">
    <property type="entry name" value="MetAP2"/>
    <property type="match status" value="1"/>
</dbReference>
<comment type="cofactor">
    <cofactor evidence="3">
        <name>Co(2+)</name>
        <dbReference type="ChEBI" id="CHEBI:48828"/>
    </cofactor>
</comment>
<sequence>MEEKIKSLRIAADIHKKVRKMVKDDIKPGAKILDICEKIETNVRLLSKYDAEKPLLQGIGFPCGFSVNNCAAHWTPVTSNEKRKIKKGDVCKIDFGVHVNGYIIDSAWTVAFDEKYNNLLNATKDATNTGLKLAGCDARISEISANIEEVINSYDIVLNNKRLKIKPVRSLCGHQIEKYKIHHKKAIPIIRMDNYHEKMKEGEFYAIETFASTGTGNVIERGNCSHYMVDYRNEKKKNFQNMNSDEKLLLTTLYKKRSTLPFCPRWLKSYGINNYSDNLNNLVKRNIINTYPPLYDVKGSYISQFEHTILIYNDKTEVLSRSDDY</sequence>
<dbReference type="PANTHER" id="PTHR45777">
    <property type="entry name" value="METHIONINE AMINOPEPTIDASE 2"/>
    <property type="match status" value="1"/>
</dbReference>
<comment type="catalytic activity">
    <reaction evidence="1">
        <text>Release of N-terminal amino acids, preferentially methionine, from peptides and arylamides.</text>
        <dbReference type="EC" id="3.4.11.18"/>
    </reaction>
</comment>
<dbReference type="Gene3D" id="3.90.230.10">
    <property type="entry name" value="Creatinase/methionine aminopeptidase superfamily"/>
    <property type="match status" value="1"/>
</dbReference>
<evidence type="ECO:0000313" key="10">
    <source>
        <dbReference type="EMBL" id="SVB11718.1"/>
    </source>
</evidence>
<feature type="domain" description="Peptidase M24" evidence="9">
    <location>
        <begin position="7"/>
        <end position="209"/>
    </location>
</feature>
<dbReference type="InterPro" id="IPR036390">
    <property type="entry name" value="WH_DNA-bd_sf"/>
</dbReference>
<evidence type="ECO:0000256" key="8">
    <source>
        <dbReference type="ARBA" id="ARBA00022801"/>
    </source>
</evidence>
<name>A0A382BD74_9ZZZZ</name>
<organism evidence="10">
    <name type="scientific">marine metagenome</name>
    <dbReference type="NCBI Taxonomy" id="408172"/>
    <lineage>
        <taxon>unclassified sequences</taxon>
        <taxon>metagenomes</taxon>
        <taxon>ecological metagenomes</taxon>
    </lineage>
</organism>
<dbReference type="GO" id="GO:0004239">
    <property type="term" value="F:initiator methionyl aminopeptidase activity"/>
    <property type="evidence" value="ECO:0007669"/>
    <property type="project" value="UniProtKB-EC"/>
</dbReference>
<dbReference type="GO" id="GO:0070006">
    <property type="term" value="F:metalloaminopeptidase activity"/>
    <property type="evidence" value="ECO:0007669"/>
    <property type="project" value="InterPro"/>
</dbReference>
<protein>
    <recommendedName>
        <fullName evidence="9">Peptidase M24 domain-containing protein</fullName>
    </recommendedName>
</protein>
<evidence type="ECO:0000256" key="5">
    <source>
        <dbReference type="ARBA" id="ARBA00022438"/>
    </source>
</evidence>
<evidence type="ECO:0000256" key="2">
    <source>
        <dbReference type="ARBA" id="ARBA00001936"/>
    </source>
</evidence>
<evidence type="ECO:0000256" key="4">
    <source>
        <dbReference type="ARBA" id="ARBA00001954"/>
    </source>
</evidence>
<dbReference type="PANTHER" id="PTHR45777:SF2">
    <property type="entry name" value="METHIONINE AMINOPEPTIDASE 2"/>
    <property type="match status" value="1"/>
</dbReference>
<dbReference type="InterPro" id="IPR050247">
    <property type="entry name" value="Met_Aminopeptidase_Type2"/>
</dbReference>
<dbReference type="InterPro" id="IPR036005">
    <property type="entry name" value="Creatinase/aminopeptidase-like"/>
</dbReference>
<dbReference type="Gene3D" id="1.10.10.10">
    <property type="entry name" value="Winged helix-like DNA-binding domain superfamily/Winged helix DNA-binding domain"/>
    <property type="match status" value="1"/>
</dbReference>
<dbReference type="PROSITE" id="PS01202">
    <property type="entry name" value="MAP_2"/>
    <property type="match status" value="1"/>
</dbReference>
<dbReference type="GO" id="GO:0005737">
    <property type="term" value="C:cytoplasm"/>
    <property type="evidence" value="ECO:0007669"/>
    <property type="project" value="TreeGrafter"/>
</dbReference>
<reference evidence="10" key="1">
    <citation type="submission" date="2018-05" db="EMBL/GenBank/DDBJ databases">
        <authorList>
            <person name="Lanie J.A."/>
            <person name="Ng W.-L."/>
            <person name="Kazmierczak K.M."/>
            <person name="Andrzejewski T.M."/>
            <person name="Davidsen T.M."/>
            <person name="Wayne K.J."/>
            <person name="Tettelin H."/>
            <person name="Glass J.I."/>
            <person name="Rusch D."/>
            <person name="Podicherti R."/>
            <person name="Tsui H.-C.T."/>
            <person name="Winkler M.E."/>
        </authorList>
    </citation>
    <scope>NUCLEOTIDE SEQUENCE</scope>
</reference>
<dbReference type="InterPro" id="IPR018349">
    <property type="entry name" value="Pept_M24A_MAP2_BS"/>
</dbReference>
<dbReference type="InterPro" id="IPR002468">
    <property type="entry name" value="Pept_M24A_MAP2"/>
</dbReference>
<dbReference type="AlphaFoldDB" id="A0A382BD74"/>
<proteinExistence type="predicted"/>
<dbReference type="NCBIfam" id="TIGR00501">
    <property type="entry name" value="met_pdase_II"/>
    <property type="match status" value="1"/>
</dbReference>
<evidence type="ECO:0000256" key="6">
    <source>
        <dbReference type="ARBA" id="ARBA00022670"/>
    </source>
</evidence>
<keyword evidence="6" id="KW-0645">Protease</keyword>
<gene>
    <name evidence="10" type="ORF">METZ01_LOCUS164572</name>
</gene>
<evidence type="ECO:0000256" key="3">
    <source>
        <dbReference type="ARBA" id="ARBA00001941"/>
    </source>
</evidence>
<comment type="cofactor">
    <cofactor evidence="4">
        <name>Fe(2+)</name>
        <dbReference type="ChEBI" id="CHEBI:29033"/>
    </cofactor>
</comment>
<dbReference type="GO" id="GO:0046872">
    <property type="term" value="F:metal ion binding"/>
    <property type="evidence" value="ECO:0007669"/>
    <property type="project" value="UniProtKB-KW"/>
</dbReference>
<dbReference type="EMBL" id="UINC01029274">
    <property type="protein sequence ID" value="SVB11718.1"/>
    <property type="molecule type" value="Genomic_DNA"/>
</dbReference>
<dbReference type="InterPro" id="IPR036388">
    <property type="entry name" value="WH-like_DNA-bd_sf"/>
</dbReference>
<dbReference type="Pfam" id="PF00557">
    <property type="entry name" value="Peptidase_M24"/>
    <property type="match status" value="1"/>
</dbReference>
<keyword evidence="7" id="KW-0479">Metal-binding</keyword>
<dbReference type="SUPFAM" id="SSF55920">
    <property type="entry name" value="Creatinase/aminopeptidase"/>
    <property type="match status" value="1"/>
</dbReference>